<comment type="caution">
    <text evidence="6">The sequence shown here is derived from an EMBL/GenBank/DDBJ whole genome shotgun (WGS) entry which is preliminary data.</text>
</comment>
<evidence type="ECO:0000259" key="5">
    <source>
        <dbReference type="PROSITE" id="PS01031"/>
    </source>
</evidence>
<reference evidence="6" key="1">
    <citation type="submission" date="2021-06" db="EMBL/GenBank/DDBJ databases">
        <authorList>
            <person name="Hodson N. C."/>
            <person name="Mongue J. A."/>
            <person name="Jaron S. K."/>
        </authorList>
    </citation>
    <scope>NUCLEOTIDE SEQUENCE</scope>
</reference>
<feature type="region of interest" description="Disordered" evidence="4">
    <location>
        <begin position="163"/>
        <end position="192"/>
    </location>
</feature>
<dbReference type="PANTHER" id="PTHR45640:SF13">
    <property type="entry name" value="HEAT SHOCK PROTEIN 22-RELATED"/>
    <property type="match status" value="1"/>
</dbReference>
<evidence type="ECO:0000256" key="4">
    <source>
        <dbReference type="SAM" id="MobiDB-lite"/>
    </source>
</evidence>
<dbReference type="Proteomes" id="UP000708208">
    <property type="component" value="Unassembled WGS sequence"/>
</dbReference>
<dbReference type="AlphaFoldDB" id="A0A8J2L5D4"/>
<evidence type="ECO:0000313" key="7">
    <source>
        <dbReference type="Proteomes" id="UP000708208"/>
    </source>
</evidence>
<accession>A0A8J2L5D4</accession>
<keyword evidence="7" id="KW-1185">Reference proteome</keyword>
<dbReference type="EMBL" id="CAJVCH010540164">
    <property type="protein sequence ID" value="CAG7826551.1"/>
    <property type="molecule type" value="Genomic_DNA"/>
</dbReference>
<dbReference type="CDD" id="cd06526">
    <property type="entry name" value="metazoan_ACD"/>
    <property type="match status" value="1"/>
</dbReference>
<dbReference type="PANTHER" id="PTHR45640">
    <property type="entry name" value="HEAT SHOCK PROTEIN HSP-12.2-RELATED"/>
    <property type="match status" value="1"/>
</dbReference>
<feature type="domain" description="SHSP" evidence="5">
    <location>
        <begin position="73"/>
        <end position="190"/>
    </location>
</feature>
<organism evidence="6 7">
    <name type="scientific">Allacma fusca</name>
    <dbReference type="NCBI Taxonomy" id="39272"/>
    <lineage>
        <taxon>Eukaryota</taxon>
        <taxon>Metazoa</taxon>
        <taxon>Ecdysozoa</taxon>
        <taxon>Arthropoda</taxon>
        <taxon>Hexapoda</taxon>
        <taxon>Collembola</taxon>
        <taxon>Symphypleona</taxon>
        <taxon>Sminthuridae</taxon>
        <taxon>Allacma</taxon>
    </lineage>
</organism>
<evidence type="ECO:0000256" key="2">
    <source>
        <dbReference type="PROSITE-ProRule" id="PRU00285"/>
    </source>
</evidence>
<feature type="non-terminal residue" evidence="6">
    <location>
        <position position="1"/>
    </location>
</feature>
<name>A0A8J2L5D4_9HEXA</name>
<protein>
    <recommendedName>
        <fullName evidence="5">SHSP domain-containing protein</fullName>
    </recommendedName>
</protein>
<dbReference type="GO" id="GO:0005634">
    <property type="term" value="C:nucleus"/>
    <property type="evidence" value="ECO:0007669"/>
    <property type="project" value="TreeGrafter"/>
</dbReference>
<evidence type="ECO:0000256" key="3">
    <source>
        <dbReference type="RuleBase" id="RU003616"/>
    </source>
</evidence>
<proteinExistence type="inferred from homology"/>
<dbReference type="GO" id="GO:0009408">
    <property type="term" value="P:response to heat"/>
    <property type="evidence" value="ECO:0007669"/>
    <property type="project" value="TreeGrafter"/>
</dbReference>
<dbReference type="InterPro" id="IPR001436">
    <property type="entry name" value="Alpha-crystallin/sHSP_animal"/>
</dbReference>
<dbReference type="GO" id="GO:0042026">
    <property type="term" value="P:protein refolding"/>
    <property type="evidence" value="ECO:0007669"/>
    <property type="project" value="TreeGrafter"/>
</dbReference>
<dbReference type="OrthoDB" id="1431247at2759"/>
<dbReference type="InterPro" id="IPR002068">
    <property type="entry name" value="A-crystallin/Hsp20_dom"/>
</dbReference>
<dbReference type="PROSITE" id="PS01031">
    <property type="entry name" value="SHSP"/>
    <property type="match status" value="1"/>
</dbReference>
<dbReference type="GO" id="GO:0005737">
    <property type="term" value="C:cytoplasm"/>
    <property type="evidence" value="ECO:0007669"/>
    <property type="project" value="TreeGrafter"/>
</dbReference>
<dbReference type="Pfam" id="PF00011">
    <property type="entry name" value="HSP20"/>
    <property type="match status" value="1"/>
</dbReference>
<keyword evidence="1" id="KW-0346">Stress response</keyword>
<dbReference type="GO" id="GO:0051082">
    <property type="term" value="F:unfolded protein binding"/>
    <property type="evidence" value="ECO:0007669"/>
    <property type="project" value="TreeGrafter"/>
</dbReference>
<gene>
    <name evidence="6" type="ORF">AFUS01_LOCUS36599</name>
</gene>
<evidence type="ECO:0000313" key="6">
    <source>
        <dbReference type="EMBL" id="CAG7826551.1"/>
    </source>
</evidence>
<comment type="similarity">
    <text evidence="2 3">Belongs to the small heat shock protein (HSP20) family.</text>
</comment>
<sequence>FYRICTYQSKMTRDSFPFDEIDQFFNSLRRRWQQNLTTTSSIRDIDSSFSSFPRLSDRRIDHFRPSLDWTNDTSLTSSSTGLVESTKTPGKYEVDIPLSNGIGPEDLKVTLKDHMMTIEAKKESKSDDGTRKTYLEFKRQFTLPPNVNMAEVKSVLTAEGHLKIEAPLPPPPKPQPALTAPLKETPIPIRAE</sequence>
<evidence type="ECO:0000256" key="1">
    <source>
        <dbReference type="ARBA" id="ARBA00023016"/>
    </source>
</evidence>